<dbReference type="InterPro" id="IPR046476">
    <property type="entry name" value="DUF6797"/>
</dbReference>
<feature type="signal peptide" evidence="5">
    <location>
        <begin position="1"/>
        <end position="25"/>
    </location>
</feature>
<dbReference type="InterPro" id="IPR011042">
    <property type="entry name" value="6-blade_b-propeller_TolB-like"/>
</dbReference>
<dbReference type="Gene3D" id="2.120.10.30">
    <property type="entry name" value="TolB, C-terminal domain"/>
    <property type="match status" value="1"/>
</dbReference>
<dbReference type="SUPFAM" id="SSF63825">
    <property type="entry name" value="YWTD domain"/>
    <property type="match status" value="1"/>
</dbReference>
<evidence type="ECO:0000256" key="2">
    <source>
        <dbReference type="ARBA" id="ARBA00022723"/>
    </source>
</evidence>
<evidence type="ECO:0000259" key="6">
    <source>
        <dbReference type="PROSITE" id="PS51007"/>
    </source>
</evidence>
<accession>A0ABS9KJC0</accession>
<evidence type="ECO:0000256" key="3">
    <source>
        <dbReference type="ARBA" id="ARBA00023004"/>
    </source>
</evidence>
<reference evidence="7" key="1">
    <citation type="submission" date="2022-01" db="EMBL/GenBank/DDBJ databases">
        <authorList>
            <person name="Wang Y."/>
        </authorList>
    </citation>
    <scope>NUCLEOTIDE SEQUENCE</scope>
    <source>
        <strain evidence="7">WB101</strain>
    </source>
</reference>
<dbReference type="Proteomes" id="UP001165366">
    <property type="component" value="Unassembled WGS sequence"/>
</dbReference>
<dbReference type="InterPro" id="IPR036909">
    <property type="entry name" value="Cyt_c-like_dom_sf"/>
</dbReference>
<keyword evidence="1 4" id="KW-0349">Heme</keyword>
<dbReference type="Pfam" id="PF20601">
    <property type="entry name" value="DUF6797"/>
    <property type="match status" value="1"/>
</dbReference>
<proteinExistence type="predicted"/>
<evidence type="ECO:0000256" key="4">
    <source>
        <dbReference type="PROSITE-ProRule" id="PRU00433"/>
    </source>
</evidence>
<dbReference type="InterPro" id="IPR009056">
    <property type="entry name" value="Cyt_c-like_dom"/>
</dbReference>
<evidence type="ECO:0000313" key="8">
    <source>
        <dbReference type="Proteomes" id="UP001165366"/>
    </source>
</evidence>
<evidence type="ECO:0000313" key="7">
    <source>
        <dbReference type="EMBL" id="MCG2590940.1"/>
    </source>
</evidence>
<dbReference type="Gene3D" id="1.10.760.10">
    <property type="entry name" value="Cytochrome c-like domain"/>
    <property type="match status" value="1"/>
</dbReference>
<reference evidence="7" key="2">
    <citation type="submission" date="2024-05" db="EMBL/GenBank/DDBJ databases">
        <title>Rhodohalobacter halophilus gen. nov., sp. nov., a moderately halophilic member of the family Balneolaceae.</title>
        <authorList>
            <person name="Xia J."/>
        </authorList>
    </citation>
    <scope>NUCLEOTIDE SEQUENCE</scope>
    <source>
        <strain evidence="7">WB101</strain>
    </source>
</reference>
<feature type="domain" description="Cytochrome c" evidence="6">
    <location>
        <begin position="144"/>
        <end position="222"/>
    </location>
</feature>
<dbReference type="PANTHER" id="PTHR33546">
    <property type="entry name" value="LARGE, MULTIFUNCTIONAL SECRETED PROTEIN-RELATED"/>
    <property type="match status" value="1"/>
</dbReference>
<dbReference type="PROSITE" id="PS51007">
    <property type="entry name" value="CYTC"/>
    <property type="match status" value="1"/>
</dbReference>
<dbReference type="Pfam" id="PF13442">
    <property type="entry name" value="Cytochrome_CBB3"/>
    <property type="match status" value="1"/>
</dbReference>
<gene>
    <name evidence="7" type="ORF">L6773_20385</name>
</gene>
<keyword evidence="5" id="KW-0732">Signal</keyword>
<feature type="chain" id="PRO_5045090870" evidence="5">
    <location>
        <begin position="26"/>
        <end position="1070"/>
    </location>
</feature>
<keyword evidence="2 4" id="KW-0479">Metal-binding</keyword>
<dbReference type="EMBL" id="JAKLWS010000050">
    <property type="protein sequence ID" value="MCG2590940.1"/>
    <property type="molecule type" value="Genomic_DNA"/>
</dbReference>
<sequence length="1070" mass="119983">MIELIKKVFFLSLLVGIMCPLPAQAQSSSEITGKWEYTISFGDEQDSGTINISGVPGSYSGIFDMESSSVTRKLEEVSYEDGRLKFIVERLYDTIAVELIISGDLMEGKMIFGDDEVPMEGTRLSKETGALIDHAAVISSLNQETLRTGKQFYDQVCAACHGADGGSNLPTARSFNSDEFKYGMDPYSMWKTITNGAGQMGAQRWLSPGDTYAVIQYIREELVKESNPEMYFDITDEYLEGLPEPSMSAQQLDQMIKSEALSGSQEYGQLYFTENPGDYGNILYSSLNDRANAALILELADEVYMSYNPQRMSVVAAWQGQLDLSETKYQLYRGEGEPMIDGQEMNGMERMHWSYQDRYGQLNNLVSERTPYPNKWLEYHGHYQHGENVVLSYSIMGRKVLEMPSAEMLDGVPVIQHTMTIAPDDSWRKIMVGGLGDRDRETVKDGVFALNNPNATEGLSEENWGDPQESLVVTALGEGNSINEFFAAGVQGDTEGMRWVVDEPHQLGLYIAPSDQEQTITIHRYSGQGQMQYLAFAGYLLDVQGRTITKPENFTNGGQRVWNQTVVTKGQLNAGRPHYDPVHYGEANQDAPENLVTIQEHFPYTVDQITLPFENPWNSWIRPTGFDFFPDGRAVISTYAGDVWMVKGIDDDLDEIRWQRIATGLYDPFGVKVKEGEIYVICRDRIMKLNDLNGNGETDFYESFFADTDVSDVPVQAYNFSLETDSQGNFLYAKAGQYTNNDEPGNLIRVSSDGKTQESVAIGFRAPNGVTVDPQDRIYVSDNQGNWMPANKISLVEEGGFYGYIPTIKSHVTNSGSKEYQMRPDKAKYPKSGEVLPLSFDEPIIWMPQEFDNSPGNGAWTPKEWGPLGDRLVWTSFGKGWAYQVLMDRVDGTMQAAVSALPFQFDSGTQRAAINPVDGQYYLAGVTGWDDAFARQYGSFDRIRYTGGDGFVLDAVNVRNSGIAITFNQKLKADVATNTSNYTIKQWNYHWEERYGSEEWSVKNPEQTGKDHVTVQGVKLSGDGKTVVIQISEEDLQPVDQMRIQLALESRDGNKYKDTLYLTIHNVPGR</sequence>
<keyword evidence="8" id="KW-1185">Reference proteome</keyword>
<dbReference type="RefSeq" id="WP_237856459.1">
    <property type="nucleotide sequence ID" value="NZ_JAKLWS010000050.1"/>
</dbReference>
<evidence type="ECO:0000256" key="5">
    <source>
        <dbReference type="SAM" id="SignalP"/>
    </source>
</evidence>
<organism evidence="7 8">
    <name type="scientific">Rhodohalobacter sulfatireducens</name>
    <dbReference type="NCBI Taxonomy" id="2911366"/>
    <lineage>
        <taxon>Bacteria</taxon>
        <taxon>Pseudomonadati</taxon>
        <taxon>Balneolota</taxon>
        <taxon>Balneolia</taxon>
        <taxon>Balneolales</taxon>
        <taxon>Balneolaceae</taxon>
        <taxon>Rhodohalobacter</taxon>
    </lineage>
</organism>
<protein>
    <submittedName>
        <fullName evidence="7">C-type cytochrome</fullName>
    </submittedName>
</protein>
<name>A0ABS9KJC0_9BACT</name>
<keyword evidence="3 4" id="KW-0408">Iron</keyword>
<evidence type="ECO:0000256" key="1">
    <source>
        <dbReference type="ARBA" id="ARBA00022617"/>
    </source>
</evidence>
<dbReference type="SUPFAM" id="SSF46626">
    <property type="entry name" value="Cytochrome c"/>
    <property type="match status" value="1"/>
</dbReference>
<comment type="caution">
    <text evidence="7">The sequence shown here is derived from an EMBL/GenBank/DDBJ whole genome shotgun (WGS) entry which is preliminary data.</text>
</comment>
<dbReference type="PANTHER" id="PTHR33546:SF1">
    <property type="entry name" value="LARGE, MULTIFUNCTIONAL SECRETED PROTEIN"/>
    <property type="match status" value="1"/>
</dbReference>